<sequence length="66" mass="7445">MTSFTLHTKQGGAVAQTADENISLDMHGKFPKQYPCFELLVVNLPTSRVPIYQVGFQECILEIEMK</sequence>
<name>A0A061EZR6_THECC</name>
<keyword evidence="2" id="KW-1185">Reference proteome</keyword>
<protein>
    <submittedName>
        <fullName evidence="1">Uncharacterized protein</fullName>
    </submittedName>
</protein>
<proteinExistence type="predicted"/>
<reference evidence="1 2" key="1">
    <citation type="journal article" date="2013" name="Genome Biol.">
        <title>The genome sequence of the most widely cultivated cacao type and its use to identify candidate genes regulating pod color.</title>
        <authorList>
            <person name="Motamayor J.C."/>
            <person name="Mockaitis K."/>
            <person name="Schmutz J."/>
            <person name="Haiminen N."/>
            <person name="Iii D.L."/>
            <person name="Cornejo O."/>
            <person name="Findley S.D."/>
            <person name="Zheng P."/>
            <person name="Utro F."/>
            <person name="Royaert S."/>
            <person name="Saski C."/>
            <person name="Jenkins J."/>
            <person name="Podicheti R."/>
            <person name="Zhao M."/>
            <person name="Scheffler B.E."/>
            <person name="Stack J.C."/>
            <person name="Feltus F.A."/>
            <person name="Mustiga G.M."/>
            <person name="Amores F."/>
            <person name="Phillips W."/>
            <person name="Marelli J.P."/>
            <person name="May G.D."/>
            <person name="Shapiro H."/>
            <person name="Ma J."/>
            <person name="Bustamante C.D."/>
            <person name="Schnell R.J."/>
            <person name="Main D."/>
            <person name="Gilbert D."/>
            <person name="Parida L."/>
            <person name="Kuhn D.N."/>
        </authorList>
    </citation>
    <scope>NUCLEOTIDE SEQUENCE [LARGE SCALE GENOMIC DNA]</scope>
    <source>
        <strain evidence="2">cv. Matina 1-6</strain>
    </source>
</reference>
<dbReference type="InParanoid" id="A0A061EZR6"/>
<organism evidence="1 2">
    <name type="scientific">Theobroma cacao</name>
    <name type="common">Cacao</name>
    <name type="synonym">Cocoa</name>
    <dbReference type="NCBI Taxonomy" id="3641"/>
    <lineage>
        <taxon>Eukaryota</taxon>
        <taxon>Viridiplantae</taxon>
        <taxon>Streptophyta</taxon>
        <taxon>Embryophyta</taxon>
        <taxon>Tracheophyta</taxon>
        <taxon>Spermatophyta</taxon>
        <taxon>Magnoliopsida</taxon>
        <taxon>eudicotyledons</taxon>
        <taxon>Gunneridae</taxon>
        <taxon>Pentapetalae</taxon>
        <taxon>rosids</taxon>
        <taxon>malvids</taxon>
        <taxon>Malvales</taxon>
        <taxon>Malvaceae</taxon>
        <taxon>Byttnerioideae</taxon>
        <taxon>Theobroma</taxon>
    </lineage>
</organism>
<gene>
    <name evidence="1" type="ORF">TCM_022078</name>
</gene>
<dbReference type="EMBL" id="CM001883">
    <property type="protein sequence ID" value="EOY07724.1"/>
    <property type="molecule type" value="Genomic_DNA"/>
</dbReference>
<evidence type="ECO:0000313" key="1">
    <source>
        <dbReference type="EMBL" id="EOY07724.1"/>
    </source>
</evidence>
<dbReference type="AlphaFoldDB" id="A0A061EZR6"/>
<accession>A0A061EZR6</accession>
<dbReference type="Proteomes" id="UP000026915">
    <property type="component" value="Chromosome 5"/>
</dbReference>
<dbReference type="HOGENOM" id="CLU_2836393_0_0_1"/>
<evidence type="ECO:0000313" key="2">
    <source>
        <dbReference type="Proteomes" id="UP000026915"/>
    </source>
</evidence>
<dbReference type="Gramene" id="EOY07724">
    <property type="protein sequence ID" value="EOY07724"/>
    <property type="gene ID" value="TCM_022078"/>
</dbReference>